<dbReference type="InterPro" id="IPR002885">
    <property type="entry name" value="PPR_rpt"/>
</dbReference>
<dbReference type="InterPro" id="IPR046960">
    <property type="entry name" value="PPR_At4g14850-like_plant"/>
</dbReference>
<dbReference type="Pfam" id="PF01535">
    <property type="entry name" value="PPR"/>
    <property type="match status" value="6"/>
</dbReference>
<evidence type="ECO:0000256" key="2">
    <source>
        <dbReference type="PROSITE-ProRule" id="PRU00708"/>
    </source>
</evidence>
<feature type="repeat" description="PPR" evidence="2">
    <location>
        <begin position="257"/>
        <end position="291"/>
    </location>
</feature>
<evidence type="ECO:0000256" key="1">
    <source>
        <dbReference type="ARBA" id="ARBA00022737"/>
    </source>
</evidence>
<evidence type="ECO:0000313" key="3">
    <source>
        <dbReference type="EMBL" id="GMH02985.1"/>
    </source>
</evidence>
<feature type="repeat" description="PPR" evidence="2">
    <location>
        <begin position="125"/>
        <end position="159"/>
    </location>
</feature>
<comment type="caution">
    <text evidence="3">The sequence shown here is derived from an EMBL/GenBank/DDBJ whole genome shotgun (WGS) entry which is preliminary data.</text>
</comment>
<keyword evidence="4" id="KW-1185">Reference proteome</keyword>
<accession>A0AAD3XFQ0</accession>
<feature type="repeat" description="PPR" evidence="2">
    <location>
        <begin position="226"/>
        <end position="256"/>
    </location>
</feature>
<dbReference type="InterPro" id="IPR046848">
    <property type="entry name" value="E_motif"/>
</dbReference>
<dbReference type="InterPro" id="IPR011990">
    <property type="entry name" value="TPR-like_helical_dom_sf"/>
</dbReference>
<dbReference type="Pfam" id="PF20431">
    <property type="entry name" value="E_motif"/>
    <property type="match status" value="1"/>
</dbReference>
<name>A0AAD3XFQ0_NEPGR</name>
<dbReference type="PANTHER" id="PTHR47926">
    <property type="entry name" value="PENTATRICOPEPTIDE REPEAT-CONTAINING PROTEIN"/>
    <property type="match status" value="1"/>
</dbReference>
<dbReference type="Proteomes" id="UP001279734">
    <property type="component" value="Unassembled WGS sequence"/>
</dbReference>
<keyword evidence="1" id="KW-0677">Repeat</keyword>
<evidence type="ECO:0008006" key="5">
    <source>
        <dbReference type="Google" id="ProtNLM"/>
    </source>
</evidence>
<dbReference type="SUPFAM" id="SSF48452">
    <property type="entry name" value="TPR-like"/>
    <property type="match status" value="2"/>
</dbReference>
<dbReference type="FunFam" id="1.25.40.10:FF:000348">
    <property type="entry name" value="Pentatricopeptide repeat-containing protein chloroplastic"/>
    <property type="match status" value="1"/>
</dbReference>
<dbReference type="GO" id="GO:0003723">
    <property type="term" value="F:RNA binding"/>
    <property type="evidence" value="ECO:0007669"/>
    <property type="project" value="InterPro"/>
</dbReference>
<reference evidence="3" key="1">
    <citation type="submission" date="2023-05" db="EMBL/GenBank/DDBJ databases">
        <title>Nepenthes gracilis genome sequencing.</title>
        <authorList>
            <person name="Fukushima K."/>
        </authorList>
    </citation>
    <scope>NUCLEOTIDE SEQUENCE</scope>
    <source>
        <strain evidence="3">SING2019-196</strain>
    </source>
</reference>
<dbReference type="Gene3D" id="1.25.40.10">
    <property type="entry name" value="Tetratricopeptide repeat domain"/>
    <property type="match status" value="4"/>
</dbReference>
<evidence type="ECO:0000313" key="4">
    <source>
        <dbReference type="Proteomes" id="UP001279734"/>
    </source>
</evidence>
<dbReference type="FunFam" id="1.25.40.10:FF:000090">
    <property type="entry name" value="Pentatricopeptide repeat-containing protein, chloroplastic"/>
    <property type="match status" value="1"/>
</dbReference>
<protein>
    <recommendedName>
        <fullName evidence="5">Pentatricopeptide repeat-containing protein</fullName>
    </recommendedName>
</protein>
<dbReference type="PANTHER" id="PTHR47926:SF465">
    <property type="entry name" value="PENTATRICOPEPTIDE REPEAT (PPR-LIKE) SUPERFAMILY PROTEIN"/>
    <property type="match status" value="1"/>
</dbReference>
<dbReference type="PROSITE" id="PS51375">
    <property type="entry name" value="PPR"/>
    <property type="match status" value="4"/>
</dbReference>
<sequence>MPSLSPSNLILSPVRTKPRKPAKRSCIVESLISLCSQGRLKEAISHLDLLARKGLRLDSTILAFLLHQCANTRSLKEGKWVHLHLKLTGQKHANTFVTNHIIDMYFKCGDHIEARKVFDKMSVRNLYSWNNVLSGYARLGMLNPARRLFDKMPEKDVVSWNTIVIGYARCGNYFEALRFYSRLRRESVGFNAFSFAGVLIVGVKLKDVRLTRQVHCQVFVAGYVSNVVLSSSIADAYAKCGEMGDARRVFDEMASRDVFAWTTLISGYAQWGDMESARGLFDMMPKKNSVSWTALVSGYARNGLGHAALESFRKMMLFCVKPDQFTFSSCLTACASLASLKHGKQVHAYLIRTGFKPNMIVVSSLIDMYSKSGRLDLCEQVFTLTGDKQDVMLWNPMISALAQHGYGNEAIRLFDDMVMSGVKPNRVTLVVILNACSHSGLVEEGLAFFKSMSHDHGIQPDEEHYSCLIDLLGRAGNFDEVMNQLEKMPCKVDDRIWNALIGVCSIHGNEELGRKAAEHLIELNPQSSAAYLLLSSVYAASGKWESVEKVRHLMGQRCVRKGQAISWVEIQNKIHAFSS</sequence>
<dbReference type="NCBIfam" id="TIGR00756">
    <property type="entry name" value="PPR"/>
    <property type="match status" value="8"/>
</dbReference>
<dbReference type="EMBL" id="BSYO01000004">
    <property type="protein sequence ID" value="GMH02985.1"/>
    <property type="molecule type" value="Genomic_DNA"/>
</dbReference>
<dbReference type="Pfam" id="PF13041">
    <property type="entry name" value="PPR_2"/>
    <property type="match status" value="2"/>
</dbReference>
<proteinExistence type="predicted"/>
<dbReference type="FunFam" id="1.25.40.10:FF:000442">
    <property type="entry name" value="Pentatricopeptide repeat-containing protein At3g49710"/>
    <property type="match status" value="1"/>
</dbReference>
<gene>
    <name evidence="3" type="ORF">Nepgr_004824</name>
</gene>
<feature type="repeat" description="PPR" evidence="2">
    <location>
        <begin position="390"/>
        <end position="424"/>
    </location>
</feature>
<organism evidence="3 4">
    <name type="scientific">Nepenthes gracilis</name>
    <name type="common">Slender pitcher plant</name>
    <dbReference type="NCBI Taxonomy" id="150966"/>
    <lineage>
        <taxon>Eukaryota</taxon>
        <taxon>Viridiplantae</taxon>
        <taxon>Streptophyta</taxon>
        <taxon>Embryophyta</taxon>
        <taxon>Tracheophyta</taxon>
        <taxon>Spermatophyta</taxon>
        <taxon>Magnoliopsida</taxon>
        <taxon>eudicotyledons</taxon>
        <taxon>Gunneridae</taxon>
        <taxon>Pentapetalae</taxon>
        <taxon>Caryophyllales</taxon>
        <taxon>Nepenthaceae</taxon>
        <taxon>Nepenthes</taxon>
    </lineage>
</organism>
<dbReference type="AlphaFoldDB" id="A0AAD3XFQ0"/>
<dbReference type="GO" id="GO:0009451">
    <property type="term" value="P:RNA modification"/>
    <property type="evidence" value="ECO:0007669"/>
    <property type="project" value="InterPro"/>
</dbReference>